<comment type="caution">
    <text evidence="2">The sequence shown here is derived from an EMBL/GenBank/DDBJ whole genome shotgun (WGS) entry which is preliminary data.</text>
</comment>
<feature type="transmembrane region" description="Helical" evidence="1">
    <location>
        <begin position="44"/>
        <end position="68"/>
    </location>
</feature>
<feature type="transmembrane region" description="Helical" evidence="1">
    <location>
        <begin position="102"/>
        <end position="123"/>
    </location>
</feature>
<accession>A0A3E1NYL4</accession>
<keyword evidence="3" id="KW-1185">Reference proteome</keyword>
<feature type="transmembrane region" description="Helical" evidence="1">
    <location>
        <begin position="219"/>
        <end position="238"/>
    </location>
</feature>
<keyword evidence="1" id="KW-1133">Transmembrane helix</keyword>
<dbReference type="AlphaFoldDB" id="A0A3E1NYL4"/>
<feature type="transmembrane region" description="Helical" evidence="1">
    <location>
        <begin position="12"/>
        <end position="32"/>
    </location>
</feature>
<feature type="transmembrane region" description="Helical" evidence="1">
    <location>
        <begin position="188"/>
        <end position="207"/>
    </location>
</feature>
<dbReference type="EMBL" id="QTJV01000008">
    <property type="protein sequence ID" value="RFM32985.1"/>
    <property type="molecule type" value="Genomic_DNA"/>
</dbReference>
<keyword evidence="1" id="KW-0472">Membrane</keyword>
<gene>
    <name evidence="2" type="ORF">DXN04_21360</name>
</gene>
<evidence type="ECO:0000313" key="3">
    <source>
        <dbReference type="Proteomes" id="UP000261174"/>
    </source>
</evidence>
<reference evidence="2 3" key="1">
    <citation type="submission" date="2018-08" db="EMBL/GenBank/DDBJ databases">
        <title>Chitinophaga sp. K20C18050901, a novel bacterium isolated from forest soil.</title>
        <authorList>
            <person name="Wang C."/>
        </authorList>
    </citation>
    <scope>NUCLEOTIDE SEQUENCE [LARGE SCALE GENOMIC DNA]</scope>
    <source>
        <strain evidence="2 3">K20C18050901</strain>
    </source>
</reference>
<name>A0A3E1NYL4_9BACT</name>
<evidence type="ECO:0000313" key="2">
    <source>
        <dbReference type="EMBL" id="RFM32985.1"/>
    </source>
</evidence>
<dbReference type="RefSeq" id="WP_116855421.1">
    <property type="nucleotide sequence ID" value="NZ_QTJV01000008.1"/>
</dbReference>
<dbReference type="OrthoDB" id="647466at2"/>
<dbReference type="Proteomes" id="UP000261174">
    <property type="component" value="Unassembled WGS sequence"/>
</dbReference>
<protein>
    <submittedName>
        <fullName evidence="2">Uncharacterized protein</fullName>
    </submittedName>
</protein>
<evidence type="ECO:0000256" key="1">
    <source>
        <dbReference type="SAM" id="Phobius"/>
    </source>
</evidence>
<feature type="transmembrane region" description="Helical" evidence="1">
    <location>
        <begin position="259"/>
        <end position="281"/>
    </location>
</feature>
<keyword evidence="1" id="KW-0812">Transmembrane</keyword>
<proteinExistence type="predicted"/>
<sequence length="365" mass="42268">MTRYLLRSLVSPFFRENGGLIIFIYTMTVFIVNSQSGAGVYEYHLFLVLGTFRHAGMMATVFLLWLLYTRKFTAFVVNEIYKPENAFLNVFNYLSRKRKTGILFIATFLLMIPVWAYVVFMVITGVQYGYIGGVLLIIGYLLLLCFLSALWLEQRLRYIADGKTPVIRSIKFTSFTGTLLRYVATKQLVTWAGLKIFTCGLLFLIAVNNPMRYYDGQTIFIVVSLGILGNGVLVYRCREFEDVYLNFYRTMPVGLNTRLLEYALLDLILIIPEIILLVLFVPKHMPLYDAVTFSLCGYGSMLLMTSLTFYRHFTKSQFYKLLSIVLCIQYIFLMTVGLPALYIALTLLAIIIFRWRYYKYETLLP</sequence>
<feature type="transmembrane region" description="Helical" evidence="1">
    <location>
        <begin position="322"/>
        <end position="355"/>
    </location>
</feature>
<feature type="transmembrane region" description="Helical" evidence="1">
    <location>
        <begin position="129"/>
        <end position="152"/>
    </location>
</feature>
<feature type="transmembrane region" description="Helical" evidence="1">
    <location>
        <begin position="287"/>
        <end position="310"/>
    </location>
</feature>
<organism evidence="2 3">
    <name type="scientific">Chitinophaga silvisoli</name>
    <dbReference type="NCBI Taxonomy" id="2291814"/>
    <lineage>
        <taxon>Bacteria</taxon>
        <taxon>Pseudomonadati</taxon>
        <taxon>Bacteroidota</taxon>
        <taxon>Chitinophagia</taxon>
        <taxon>Chitinophagales</taxon>
        <taxon>Chitinophagaceae</taxon>
        <taxon>Chitinophaga</taxon>
    </lineage>
</organism>